<accession>A0A0U9HG80</accession>
<dbReference type="STRING" id="224999.GCA_001485475_01726"/>
<sequence>MAKKNNINSDTGMRKARKDLYSSTELLLLDAKDVFKGLKGKYIKATNNKSEGMQISDEKVDRVAKKIISKHRKAFEELSK</sequence>
<gene>
    <name evidence="1" type="ORF">TSYNT_8227</name>
</gene>
<dbReference type="OrthoDB" id="9797629at2"/>
<dbReference type="AlphaFoldDB" id="A0A0U9HG80"/>
<reference evidence="1" key="1">
    <citation type="journal article" date="2016" name="Genome Announc.">
        <title>Draft Genome Sequence of the Syntrophic Lactate-Degrading Bacterium Tepidanaerobacter syntrophicus JLT.</title>
        <authorList>
            <person name="Matsuura N."/>
            <person name="Ohashi A."/>
            <person name="Tourlousse D.M."/>
            <person name="Sekiguchi Y."/>
        </authorList>
    </citation>
    <scope>NUCLEOTIDE SEQUENCE [LARGE SCALE GENOMIC DNA]</scope>
    <source>
        <strain evidence="1">JL</strain>
    </source>
</reference>
<dbReference type="RefSeq" id="WP_059033117.1">
    <property type="nucleotide sequence ID" value="NZ_DF977002.1"/>
</dbReference>
<evidence type="ECO:0000313" key="1">
    <source>
        <dbReference type="EMBL" id="GAQ25690.1"/>
    </source>
</evidence>
<organism evidence="1">
    <name type="scientific">Tepidanaerobacter syntrophicus</name>
    <dbReference type="NCBI Taxonomy" id="224999"/>
    <lineage>
        <taxon>Bacteria</taxon>
        <taxon>Bacillati</taxon>
        <taxon>Bacillota</taxon>
        <taxon>Clostridia</taxon>
        <taxon>Thermosediminibacterales</taxon>
        <taxon>Tepidanaerobacteraceae</taxon>
        <taxon>Tepidanaerobacter</taxon>
    </lineage>
</organism>
<dbReference type="EMBL" id="DF977002">
    <property type="protein sequence ID" value="GAQ25690.1"/>
    <property type="molecule type" value="Genomic_DNA"/>
</dbReference>
<dbReference type="Proteomes" id="UP000062160">
    <property type="component" value="Unassembled WGS sequence"/>
</dbReference>
<name>A0A0U9HG80_9FIRM</name>
<proteinExistence type="predicted"/>
<keyword evidence="2" id="KW-1185">Reference proteome</keyword>
<protein>
    <submittedName>
        <fullName evidence="1">Uncharacterized protein</fullName>
    </submittedName>
</protein>
<evidence type="ECO:0000313" key="2">
    <source>
        <dbReference type="Proteomes" id="UP000062160"/>
    </source>
</evidence>